<dbReference type="RefSeq" id="WP_140621463.1">
    <property type="nucleotide sequence ID" value="NZ_VFRQ01000005.1"/>
</dbReference>
<dbReference type="SUPFAM" id="SSF52540">
    <property type="entry name" value="P-loop containing nucleoside triphosphate hydrolases"/>
    <property type="match status" value="1"/>
</dbReference>
<feature type="binding site" evidence="10">
    <location>
        <begin position="550"/>
        <end position="554"/>
    </location>
    <ligand>
        <name>GTP</name>
        <dbReference type="ChEBI" id="CHEBI:37565"/>
    </ligand>
</feature>
<dbReference type="AlphaFoldDB" id="A0A501W6B8"/>
<dbReference type="InterPro" id="IPR053905">
    <property type="entry name" value="EF-G-like_DII"/>
</dbReference>
<reference evidence="15 16" key="1">
    <citation type="submission" date="2019-06" db="EMBL/GenBank/DDBJ databases">
        <title>A novel bacterium of genus Pontibacter, isolated from marine sediment.</title>
        <authorList>
            <person name="Huang H."/>
            <person name="Mo K."/>
            <person name="Hu Y."/>
        </authorList>
    </citation>
    <scope>NUCLEOTIDE SEQUENCE [LARGE SCALE GENOMIC DNA]</scope>
    <source>
        <strain evidence="15 16">HB172049</strain>
    </source>
</reference>
<proteinExistence type="inferred from homology"/>
<dbReference type="InterPro" id="IPR004161">
    <property type="entry name" value="EFTu-like_2"/>
</dbReference>
<dbReference type="Pfam" id="PF03144">
    <property type="entry name" value="GTP_EFTU_D2"/>
    <property type="match status" value="1"/>
</dbReference>
<dbReference type="OrthoDB" id="9811804at2"/>
<comment type="function">
    <text evidence="9 10 11">One of the essential components for the initiation of protein synthesis. Protects formylmethionyl-tRNA from spontaneous hydrolysis and promotes its binding to the 30S ribosomal subunits. Also involved in the hydrolysis of GTP during the formation of the 70S ribosomal complex.</text>
</comment>
<protein>
    <recommendedName>
        <fullName evidence="3 10">Translation initiation factor IF-2</fullName>
    </recommendedName>
</protein>
<evidence type="ECO:0000256" key="12">
    <source>
        <dbReference type="RuleBase" id="RU000645"/>
    </source>
</evidence>
<keyword evidence="4 10" id="KW-0963">Cytoplasm</keyword>
<feature type="region of interest" description="Disordered" evidence="13">
    <location>
        <begin position="60"/>
        <end position="363"/>
    </location>
</feature>
<feature type="binding site" evidence="10">
    <location>
        <begin position="604"/>
        <end position="607"/>
    </location>
    <ligand>
        <name>GTP</name>
        <dbReference type="ChEBI" id="CHEBI:37565"/>
    </ligand>
</feature>
<comment type="caution">
    <text evidence="15">The sequence shown here is derived from an EMBL/GenBank/DDBJ whole genome shotgun (WGS) entry which is preliminary data.</text>
</comment>
<dbReference type="InterPro" id="IPR023115">
    <property type="entry name" value="TIF_IF2_dom3"/>
</dbReference>
<keyword evidence="8 10" id="KW-0342">GTP-binding</keyword>
<dbReference type="FunFam" id="3.40.50.300:FF:000019">
    <property type="entry name" value="Translation initiation factor IF-2"/>
    <property type="match status" value="1"/>
</dbReference>
<evidence type="ECO:0000259" key="14">
    <source>
        <dbReference type="PROSITE" id="PS51722"/>
    </source>
</evidence>
<feature type="compositionally biased region" description="Basic and acidic residues" evidence="13">
    <location>
        <begin position="169"/>
        <end position="193"/>
    </location>
</feature>
<feature type="domain" description="Tr-type G" evidence="14">
    <location>
        <begin position="494"/>
        <end position="664"/>
    </location>
</feature>
<dbReference type="SUPFAM" id="SSF52156">
    <property type="entry name" value="Initiation factor IF2/eIF5b, domain 3"/>
    <property type="match status" value="1"/>
</dbReference>
<evidence type="ECO:0000256" key="7">
    <source>
        <dbReference type="ARBA" id="ARBA00022917"/>
    </source>
</evidence>
<dbReference type="NCBIfam" id="TIGR00487">
    <property type="entry name" value="IF-2"/>
    <property type="match status" value="1"/>
</dbReference>
<dbReference type="InterPro" id="IPR036925">
    <property type="entry name" value="TIF_IF2_dom3_sf"/>
</dbReference>
<comment type="similarity">
    <text evidence="2 10 11">Belongs to the TRAFAC class translation factor GTPase superfamily. Classic translation factor GTPase family. IF-2 subfamily.</text>
</comment>
<dbReference type="CDD" id="cd03692">
    <property type="entry name" value="mtIF2_IVc"/>
    <property type="match status" value="1"/>
</dbReference>
<dbReference type="Pfam" id="PF04760">
    <property type="entry name" value="IF2_N"/>
    <property type="match status" value="1"/>
</dbReference>
<feature type="compositionally biased region" description="Basic and acidic residues" evidence="13">
    <location>
        <begin position="145"/>
        <end position="160"/>
    </location>
</feature>
<dbReference type="InterPro" id="IPR009000">
    <property type="entry name" value="Transl_B-barrel_sf"/>
</dbReference>
<keyword evidence="5 10" id="KW-0396">Initiation factor</keyword>
<evidence type="ECO:0000256" key="4">
    <source>
        <dbReference type="ARBA" id="ARBA00022490"/>
    </source>
</evidence>
<dbReference type="Gene3D" id="2.40.30.10">
    <property type="entry name" value="Translation factors"/>
    <property type="match status" value="2"/>
</dbReference>
<dbReference type="GO" id="GO:0005737">
    <property type="term" value="C:cytoplasm"/>
    <property type="evidence" value="ECO:0007669"/>
    <property type="project" value="UniProtKB-SubCell"/>
</dbReference>
<dbReference type="FunFam" id="2.40.30.10:FF:000008">
    <property type="entry name" value="Translation initiation factor IF-2"/>
    <property type="match status" value="1"/>
</dbReference>
<dbReference type="FunFam" id="3.40.50.10050:FF:000001">
    <property type="entry name" value="Translation initiation factor IF-2"/>
    <property type="match status" value="1"/>
</dbReference>
<evidence type="ECO:0000256" key="8">
    <source>
        <dbReference type="ARBA" id="ARBA00023134"/>
    </source>
</evidence>
<dbReference type="InterPro" id="IPR000795">
    <property type="entry name" value="T_Tr_GTP-bd_dom"/>
</dbReference>
<dbReference type="Gene3D" id="3.40.50.300">
    <property type="entry name" value="P-loop containing nucleotide triphosphate hydrolases"/>
    <property type="match status" value="1"/>
</dbReference>
<dbReference type="InterPro" id="IPR005225">
    <property type="entry name" value="Small_GTP-bd"/>
</dbReference>
<dbReference type="EMBL" id="VFRQ01000005">
    <property type="protein sequence ID" value="TPE43840.1"/>
    <property type="molecule type" value="Genomic_DNA"/>
</dbReference>
<dbReference type="PROSITE" id="PS51722">
    <property type="entry name" value="G_TR_2"/>
    <property type="match status" value="1"/>
</dbReference>
<evidence type="ECO:0000256" key="13">
    <source>
        <dbReference type="SAM" id="MobiDB-lite"/>
    </source>
</evidence>
<dbReference type="PROSITE" id="PS01176">
    <property type="entry name" value="IF2"/>
    <property type="match status" value="1"/>
</dbReference>
<feature type="compositionally biased region" description="Polar residues" evidence="13">
    <location>
        <begin position="317"/>
        <end position="332"/>
    </location>
</feature>
<sequence length="995" mass="107760">MAEEKTRRLKQVATTLNIGTSTIVDYLSAKGFEVENKPTTKITAEQFNMLAKEFAASMQEKQEADEISIGKKPQTNQVVESEPAHEPKKTSEPEEEILIKNVKAPEAPAPKKEEAPAEPASKLPGIKVLGKIELDAKGRPVQKQPEPKPEAPKAEEKKPEPAPTPAPAPEKEAAPAPKAEEPAKPIEKPKAEAPEAPAAPAEKAPEAPAKPQQPEAPKQQPAKPAAETPAAPAAPKEPAAEKAPQQPAAPAEESKGTETKEDIEKITAKADQLKGLTVLGKIELPVESRRKGAKPVASSDERKGKKKKRKRIMVATEGNQQQGQNRPIQPAQQGGRPDRNQRPGGKPVKGKGARPEKAEVTDKEIQEQIKATLAKLSGGKGGGGNRAKYRREKRSAIADATEERRMQEQAESKTLRVTEFVSANDLASLMDVSVNDVIKVCMQLGMFVSINQRLDAEAITIIADEFGYNVEFITTEEEQGLEDIVEENEEDLEERAPIVTIMGHVDHGKTSLLDYIRNANVTAGEAGGITQHIGAYKVKTESGRTITFLDTPGHEAFTAMRARGAKVTDVVIIVVAADDAVMPQTKEAINHAQAAGVPIIIALNKIDKPTANPDKIREELAQMNMLVEEWGGKYQSQEVSAKSGLGVQDLLEKVLLEAELLELKANPDRQAIGTVIEASLDKGRGYVATVLVQTGKLKIGDVVLAGSHYGRVKAMTDHRGKKMKEAGPSTPVQLLGLDGAPQAGDKFIVMDSEREAREIAANRSQVQREQSLRTRKHITLDEIGRRLAIGTFKELNVIVKGDVDGSVEALSDSLLKLSTNEVQVNIISKGVGAISESDVLLASASDAIIIGFQVRPSANARRLAEQEQIDVRLYSIIYDAINEVKDAMEGMLAPTLKEEITGNVEVREVFKISKVGTIAGCMVTDGTIQRNAKVRLVRDGIVVHDGEILALKRFKDDVAEVRQGYECGISLKGYNDIQVGDIIEAYVEKEVKRTL</sequence>
<evidence type="ECO:0000256" key="6">
    <source>
        <dbReference type="ARBA" id="ARBA00022741"/>
    </source>
</evidence>
<gene>
    <name evidence="10 15" type="primary">infB</name>
    <name evidence="15" type="ORF">FJM65_10410</name>
</gene>
<feature type="compositionally biased region" description="Basic and acidic residues" evidence="13">
    <location>
        <begin position="82"/>
        <end position="92"/>
    </location>
</feature>
<dbReference type="CDD" id="cd03702">
    <property type="entry name" value="IF2_mtIF2_II"/>
    <property type="match status" value="1"/>
</dbReference>
<dbReference type="InterPro" id="IPR000178">
    <property type="entry name" value="TF_IF2_bacterial-like"/>
</dbReference>
<dbReference type="InterPro" id="IPR015760">
    <property type="entry name" value="TIF_IF2"/>
</dbReference>
<evidence type="ECO:0000313" key="16">
    <source>
        <dbReference type="Proteomes" id="UP000316727"/>
    </source>
</evidence>
<dbReference type="GO" id="GO:0003924">
    <property type="term" value="F:GTPase activity"/>
    <property type="evidence" value="ECO:0007669"/>
    <property type="project" value="UniProtKB-UniRule"/>
</dbReference>
<dbReference type="Gene3D" id="3.40.50.10050">
    <property type="entry name" value="Translation initiation factor IF- 2, domain 3"/>
    <property type="match status" value="1"/>
</dbReference>
<evidence type="ECO:0000256" key="2">
    <source>
        <dbReference type="ARBA" id="ARBA00007733"/>
    </source>
</evidence>
<dbReference type="GO" id="GO:0005525">
    <property type="term" value="F:GTP binding"/>
    <property type="evidence" value="ECO:0007669"/>
    <property type="project" value="UniProtKB-KW"/>
</dbReference>
<feature type="compositionally biased region" description="Basic and acidic residues" evidence="13">
    <location>
        <begin position="252"/>
        <end position="272"/>
    </location>
</feature>
<dbReference type="CDD" id="cd01887">
    <property type="entry name" value="IF2_eIF5B"/>
    <property type="match status" value="1"/>
</dbReference>
<dbReference type="Pfam" id="PF00009">
    <property type="entry name" value="GTP_EFTU"/>
    <property type="match status" value="1"/>
</dbReference>
<dbReference type="Pfam" id="PF22042">
    <property type="entry name" value="EF-G_D2"/>
    <property type="match status" value="1"/>
</dbReference>
<keyword evidence="7 10" id="KW-0648">Protein biosynthesis</keyword>
<dbReference type="SUPFAM" id="SSF50447">
    <property type="entry name" value="Translation proteins"/>
    <property type="match status" value="2"/>
</dbReference>
<dbReference type="InterPro" id="IPR027417">
    <property type="entry name" value="P-loop_NTPase"/>
</dbReference>
<dbReference type="FunFam" id="2.40.30.10:FF:000054">
    <property type="entry name" value="Translation initiation factor IF-2"/>
    <property type="match status" value="1"/>
</dbReference>
<feature type="compositionally biased region" description="Low complexity" evidence="13">
    <location>
        <begin position="194"/>
        <end position="251"/>
    </location>
</feature>
<keyword evidence="16" id="KW-1185">Reference proteome</keyword>
<evidence type="ECO:0000256" key="11">
    <source>
        <dbReference type="RuleBase" id="RU000644"/>
    </source>
</evidence>
<evidence type="ECO:0000256" key="9">
    <source>
        <dbReference type="ARBA" id="ARBA00025162"/>
    </source>
</evidence>
<dbReference type="Proteomes" id="UP000316727">
    <property type="component" value="Unassembled WGS sequence"/>
</dbReference>
<evidence type="ECO:0000256" key="5">
    <source>
        <dbReference type="ARBA" id="ARBA00022540"/>
    </source>
</evidence>
<organism evidence="15 16">
    <name type="scientific">Pontibacter mangrovi</name>
    <dbReference type="NCBI Taxonomy" id="2589816"/>
    <lineage>
        <taxon>Bacteria</taxon>
        <taxon>Pseudomonadati</taxon>
        <taxon>Bacteroidota</taxon>
        <taxon>Cytophagia</taxon>
        <taxon>Cytophagales</taxon>
        <taxon>Hymenobacteraceae</taxon>
        <taxon>Pontibacter</taxon>
    </lineage>
</organism>
<dbReference type="PANTHER" id="PTHR43381">
    <property type="entry name" value="TRANSLATION INITIATION FACTOR IF-2-RELATED"/>
    <property type="match status" value="1"/>
</dbReference>
<evidence type="ECO:0000256" key="3">
    <source>
        <dbReference type="ARBA" id="ARBA00020675"/>
    </source>
</evidence>
<feature type="binding site" evidence="10">
    <location>
        <begin position="503"/>
        <end position="510"/>
    </location>
    <ligand>
        <name>GTP</name>
        <dbReference type="ChEBI" id="CHEBI:37565"/>
    </ligand>
</feature>
<feature type="compositionally biased region" description="Basic and acidic residues" evidence="13">
    <location>
        <begin position="353"/>
        <end position="363"/>
    </location>
</feature>
<evidence type="ECO:0000256" key="1">
    <source>
        <dbReference type="ARBA" id="ARBA00004496"/>
    </source>
</evidence>
<dbReference type="Pfam" id="PF11987">
    <property type="entry name" value="IF-2"/>
    <property type="match status" value="1"/>
</dbReference>
<comment type="subcellular location">
    <subcellularLocation>
        <location evidence="1 10 12">Cytoplasm</location>
    </subcellularLocation>
</comment>
<dbReference type="NCBIfam" id="TIGR00231">
    <property type="entry name" value="small_GTP"/>
    <property type="match status" value="1"/>
</dbReference>
<name>A0A501W6B8_9BACT</name>
<accession>A0A501W6B8</accession>
<dbReference type="InterPro" id="IPR006847">
    <property type="entry name" value="IF2_N"/>
</dbReference>
<dbReference type="GO" id="GO:0003743">
    <property type="term" value="F:translation initiation factor activity"/>
    <property type="evidence" value="ECO:0007669"/>
    <property type="project" value="UniProtKB-UniRule"/>
</dbReference>
<evidence type="ECO:0000256" key="10">
    <source>
        <dbReference type="HAMAP-Rule" id="MF_00100"/>
    </source>
</evidence>
<dbReference type="HAMAP" id="MF_00100_B">
    <property type="entry name" value="IF_2_B"/>
    <property type="match status" value="1"/>
</dbReference>
<evidence type="ECO:0000313" key="15">
    <source>
        <dbReference type="EMBL" id="TPE43840.1"/>
    </source>
</evidence>
<keyword evidence="6 10" id="KW-0547">Nucleotide-binding</keyword>
<dbReference type="InterPro" id="IPR044145">
    <property type="entry name" value="IF2_II"/>
</dbReference>
<dbReference type="PANTHER" id="PTHR43381:SF5">
    <property type="entry name" value="TR-TYPE G DOMAIN-CONTAINING PROTEIN"/>
    <property type="match status" value="1"/>
</dbReference>
<comment type="caution">
    <text evidence="10">Lacks conserved residue(s) required for the propagation of feature annotation.</text>
</comment>